<gene>
    <name evidence="2" type="ORF">GB927_000815</name>
</gene>
<evidence type="ECO:0000313" key="2">
    <source>
        <dbReference type="EMBL" id="MCQ4628552.1"/>
    </source>
</evidence>
<dbReference type="InterPro" id="IPR026029">
    <property type="entry name" value="MLI_dom"/>
</dbReference>
<feature type="domain" description="Muconolactone isomerase" evidence="1">
    <location>
        <begin position="1"/>
        <end position="88"/>
    </location>
</feature>
<dbReference type="Pfam" id="PF02426">
    <property type="entry name" value="MIase"/>
    <property type="match status" value="1"/>
</dbReference>
<name>A0ABT1R050_9HYPH</name>
<dbReference type="EMBL" id="WHSB02000001">
    <property type="protein sequence ID" value="MCQ4628552.1"/>
    <property type="molecule type" value="Genomic_DNA"/>
</dbReference>
<reference evidence="2" key="1">
    <citation type="submission" date="2021-07" db="EMBL/GenBank/DDBJ databases">
        <title>Shinella sp. nov., a novel member of the genus Shinella from water.</title>
        <authorList>
            <person name="Deng Y."/>
        </authorList>
    </citation>
    <scope>NUCLEOTIDE SEQUENCE</scope>
    <source>
        <strain evidence="2">CPCC 100929</strain>
    </source>
</reference>
<sequence>MQFLVISRRLTDRFSDANFAPVVPLEGARARELYAAGFTRQIWHRGDQPGACQIVEADTLDAVHETLATLPLAAAGMIAFDVIPLKPYAGFTP</sequence>
<keyword evidence="3" id="KW-1185">Reference proteome</keyword>
<accession>A0ABT1R050</accession>
<proteinExistence type="predicted"/>
<dbReference type="Gene3D" id="3.30.70.1060">
    <property type="entry name" value="Dimeric alpha+beta barrel"/>
    <property type="match status" value="1"/>
</dbReference>
<dbReference type="Proteomes" id="UP000996601">
    <property type="component" value="Unassembled WGS sequence"/>
</dbReference>
<protein>
    <submittedName>
        <fullName evidence="2">Muconolactone Delta-isomerase family protein</fullName>
    </submittedName>
</protein>
<dbReference type="SUPFAM" id="SSF54909">
    <property type="entry name" value="Dimeric alpha+beta barrel"/>
    <property type="match status" value="1"/>
</dbReference>
<organism evidence="2 3">
    <name type="scientific">Shinella lacus</name>
    <dbReference type="NCBI Taxonomy" id="2654216"/>
    <lineage>
        <taxon>Bacteria</taxon>
        <taxon>Pseudomonadati</taxon>
        <taxon>Pseudomonadota</taxon>
        <taxon>Alphaproteobacteria</taxon>
        <taxon>Hyphomicrobiales</taxon>
        <taxon>Rhizobiaceae</taxon>
        <taxon>Shinella</taxon>
    </lineage>
</organism>
<dbReference type="RefSeq" id="WP_256114594.1">
    <property type="nucleotide sequence ID" value="NZ_WHSB02000001.1"/>
</dbReference>
<evidence type="ECO:0000313" key="3">
    <source>
        <dbReference type="Proteomes" id="UP000996601"/>
    </source>
</evidence>
<dbReference type="InterPro" id="IPR011008">
    <property type="entry name" value="Dimeric_a/b-barrel"/>
</dbReference>
<evidence type="ECO:0000259" key="1">
    <source>
        <dbReference type="Pfam" id="PF02426"/>
    </source>
</evidence>
<comment type="caution">
    <text evidence="2">The sequence shown here is derived from an EMBL/GenBank/DDBJ whole genome shotgun (WGS) entry which is preliminary data.</text>
</comment>